<evidence type="ECO:0000313" key="3">
    <source>
        <dbReference type="Proteomes" id="UP001174909"/>
    </source>
</evidence>
<feature type="compositionally biased region" description="Polar residues" evidence="1">
    <location>
        <begin position="282"/>
        <end position="299"/>
    </location>
</feature>
<dbReference type="EMBL" id="CASHTH010002803">
    <property type="protein sequence ID" value="CAI8035463.1"/>
    <property type="molecule type" value="Genomic_DNA"/>
</dbReference>
<feature type="compositionally biased region" description="Basic and acidic residues" evidence="1">
    <location>
        <begin position="657"/>
        <end position="677"/>
    </location>
</feature>
<feature type="non-terminal residue" evidence="2">
    <location>
        <position position="834"/>
    </location>
</feature>
<evidence type="ECO:0000313" key="2">
    <source>
        <dbReference type="EMBL" id="CAI8035463.1"/>
    </source>
</evidence>
<feature type="compositionally biased region" description="Low complexity" evidence="1">
    <location>
        <begin position="528"/>
        <end position="539"/>
    </location>
</feature>
<feature type="compositionally biased region" description="Basic residues" evidence="1">
    <location>
        <begin position="390"/>
        <end position="411"/>
    </location>
</feature>
<feature type="compositionally biased region" description="Polar residues" evidence="1">
    <location>
        <begin position="778"/>
        <end position="826"/>
    </location>
</feature>
<keyword evidence="3" id="KW-1185">Reference proteome</keyword>
<proteinExistence type="predicted"/>
<reference evidence="2" key="1">
    <citation type="submission" date="2023-03" db="EMBL/GenBank/DDBJ databases">
        <authorList>
            <person name="Steffen K."/>
            <person name="Cardenas P."/>
        </authorList>
    </citation>
    <scope>NUCLEOTIDE SEQUENCE</scope>
</reference>
<feature type="region of interest" description="Disordered" evidence="1">
    <location>
        <begin position="177"/>
        <end position="431"/>
    </location>
</feature>
<feature type="compositionally biased region" description="Basic residues" evidence="1">
    <location>
        <begin position="344"/>
        <end position="364"/>
    </location>
</feature>
<comment type="caution">
    <text evidence="2">The sequence shown here is derived from an EMBL/GenBank/DDBJ whole genome shotgun (WGS) entry which is preliminary data.</text>
</comment>
<feature type="compositionally biased region" description="Polar residues" evidence="1">
    <location>
        <begin position="491"/>
        <end position="500"/>
    </location>
</feature>
<feature type="compositionally biased region" description="Basic and acidic residues" evidence="1">
    <location>
        <begin position="266"/>
        <end position="276"/>
    </location>
</feature>
<gene>
    <name evidence="2" type="ORF">GBAR_LOCUS19900</name>
</gene>
<name>A0AA35SU95_GEOBA</name>
<organism evidence="2 3">
    <name type="scientific">Geodia barretti</name>
    <name type="common">Barrett's horny sponge</name>
    <dbReference type="NCBI Taxonomy" id="519541"/>
    <lineage>
        <taxon>Eukaryota</taxon>
        <taxon>Metazoa</taxon>
        <taxon>Porifera</taxon>
        <taxon>Demospongiae</taxon>
        <taxon>Heteroscleromorpha</taxon>
        <taxon>Tetractinellida</taxon>
        <taxon>Astrophorina</taxon>
        <taxon>Geodiidae</taxon>
        <taxon>Geodia</taxon>
    </lineage>
</organism>
<protein>
    <submittedName>
        <fullName evidence="2">Uncharacterized protein</fullName>
    </submittedName>
</protein>
<evidence type="ECO:0000256" key="1">
    <source>
        <dbReference type="SAM" id="MobiDB-lite"/>
    </source>
</evidence>
<feature type="region of interest" description="Disordered" evidence="1">
    <location>
        <begin position="491"/>
        <end position="681"/>
    </location>
</feature>
<feature type="compositionally biased region" description="Acidic residues" evidence="1">
    <location>
        <begin position="580"/>
        <end position="589"/>
    </location>
</feature>
<dbReference type="Proteomes" id="UP001174909">
    <property type="component" value="Unassembled WGS sequence"/>
</dbReference>
<feature type="region of interest" description="Disordered" evidence="1">
    <location>
        <begin position="766"/>
        <end position="834"/>
    </location>
</feature>
<feature type="compositionally biased region" description="Low complexity" evidence="1">
    <location>
        <begin position="322"/>
        <end position="334"/>
    </location>
</feature>
<feature type="compositionally biased region" description="Basic and acidic residues" evidence="1">
    <location>
        <begin position="701"/>
        <end position="718"/>
    </location>
</feature>
<dbReference type="AlphaFoldDB" id="A0AA35SU95"/>
<feature type="compositionally biased region" description="Basic and acidic residues" evidence="1">
    <location>
        <begin position="617"/>
        <end position="638"/>
    </location>
</feature>
<accession>A0AA35SU95</accession>
<feature type="region of interest" description="Disordered" evidence="1">
    <location>
        <begin position="701"/>
        <end position="734"/>
    </location>
</feature>
<sequence length="834" mass="89824">MTAVEAVTRFQEEMISPNDIKACHEKAVELCVSTLKNKERPISAVKLFWFGAAGDTFPFAIDSELKMNNRIPFSKVKERFPYALFTRLPCLSRGEAFHRGDLRVGYCEIRGCNDPNQNIVKTADYLSVNRWIGIINTSDGAKIYLMPTCSVSHDLGVTQANYPQMLHAVFVKKNREYRGHGHRLPPPLSAERLRKEPSPGTSSKHQGEVGGAVGGATKRRVSFAPIPTSKSPDVGAQRVKISPQPQSDEETDSGEGVSHQGMLLVEIKKDPDRTDDGGMQPKSDTSSNESGCSAFSVGTHSPGPSELAKERDTRSPPVSETSDAGSMASSLSSSPLQLQEHQHVPGRGRGRRGRGRGRGKRGGRGRGGAAPVSMGTGEVASGDEAVGRGRGSRGRKRRGRGMRGTRGRGRGRGGAGVTEGEPGEASLVPAPKRTRLSVDIVTAEEKSARANNSVLYELLESQAASITHLQQVQIPMSSIVPRVSVLRQLSAQQRPTSQLPTIPDKDEEERGERTAGKDGITVETAHLTSTSVTMETVTTDDGGRAESESKPQPLLEEAEMKEPDLQVQEEVVSALQSDQESSDLMDVDSDPYFQPPRPPRRVSLLEYKERMKGKRKQSTEEPQHEETEVEHQKVKQKDLPQLTQGGVGTGEKVPGMGKEDTQQEKTRDNQSRSEAGAKDSSVALMMTSHVLQLQSAIHFQQQEHKGAEKTDALKHLLEKPATSTDGTKMVEPSSRIVVKPSREVAKTTSRVATSPRKVVVECHSQVVESPSKVAASPSKVTASPSKVTASPSQVTASPSKVTASPSKVTASPSKVTASPSKVTASPSKVAASPS</sequence>